<evidence type="ECO:0000256" key="3">
    <source>
        <dbReference type="ARBA" id="ARBA00022989"/>
    </source>
</evidence>
<evidence type="ECO:0000256" key="2">
    <source>
        <dbReference type="ARBA" id="ARBA00022692"/>
    </source>
</evidence>
<evidence type="ECO:0000313" key="8">
    <source>
        <dbReference type="EMBL" id="KAF2175155.1"/>
    </source>
</evidence>
<reference evidence="8" key="1">
    <citation type="journal article" date="2020" name="Stud. Mycol.">
        <title>101 Dothideomycetes genomes: a test case for predicting lifestyles and emergence of pathogens.</title>
        <authorList>
            <person name="Haridas S."/>
            <person name="Albert R."/>
            <person name="Binder M."/>
            <person name="Bloem J."/>
            <person name="Labutti K."/>
            <person name="Salamov A."/>
            <person name="Andreopoulos B."/>
            <person name="Baker S."/>
            <person name="Barry K."/>
            <person name="Bills G."/>
            <person name="Bluhm B."/>
            <person name="Cannon C."/>
            <person name="Castanera R."/>
            <person name="Culley D."/>
            <person name="Daum C."/>
            <person name="Ezra D."/>
            <person name="Gonzalez J."/>
            <person name="Henrissat B."/>
            <person name="Kuo A."/>
            <person name="Liang C."/>
            <person name="Lipzen A."/>
            <person name="Lutzoni F."/>
            <person name="Magnuson J."/>
            <person name="Mondo S."/>
            <person name="Nolan M."/>
            <person name="Ohm R."/>
            <person name="Pangilinan J."/>
            <person name="Park H.-J."/>
            <person name="Ramirez L."/>
            <person name="Alfaro M."/>
            <person name="Sun H."/>
            <person name="Tritt A."/>
            <person name="Yoshinaga Y."/>
            <person name="Zwiers L.-H."/>
            <person name="Turgeon B."/>
            <person name="Goodwin S."/>
            <person name="Spatafora J."/>
            <person name="Crous P."/>
            <person name="Grigoriev I."/>
        </authorList>
    </citation>
    <scope>NUCLEOTIDE SEQUENCE</scope>
    <source>
        <strain evidence="8">CBS 207.26</strain>
    </source>
</reference>
<dbReference type="PANTHER" id="PTHR33048">
    <property type="entry name" value="PTH11-LIKE INTEGRAL MEMBRANE PROTEIN (AFU_ORTHOLOGUE AFUA_5G11245)"/>
    <property type="match status" value="1"/>
</dbReference>
<dbReference type="PANTHER" id="PTHR33048:SF158">
    <property type="entry name" value="MEMBRANE PROTEIN PTH11-LIKE, PUTATIVE-RELATED"/>
    <property type="match status" value="1"/>
</dbReference>
<keyword evidence="9" id="KW-1185">Reference proteome</keyword>
<keyword evidence="3 6" id="KW-1133">Transmembrane helix</keyword>
<evidence type="ECO:0000313" key="9">
    <source>
        <dbReference type="Proteomes" id="UP000800200"/>
    </source>
</evidence>
<evidence type="ECO:0000256" key="5">
    <source>
        <dbReference type="ARBA" id="ARBA00038359"/>
    </source>
</evidence>
<feature type="domain" description="Rhodopsin" evidence="7">
    <location>
        <begin position="47"/>
        <end position="209"/>
    </location>
</feature>
<proteinExistence type="inferred from homology"/>
<protein>
    <recommendedName>
        <fullName evidence="7">Rhodopsin domain-containing protein</fullName>
    </recommendedName>
</protein>
<feature type="non-terminal residue" evidence="8">
    <location>
        <position position="1"/>
    </location>
</feature>
<dbReference type="GO" id="GO:0016020">
    <property type="term" value="C:membrane"/>
    <property type="evidence" value="ECO:0007669"/>
    <property type="project" value="UniProtKB-SubCell"/>
</dbReference>
<dbReference type="Proteomes" id="UP000800200">
    <property type="component" value="Unassembled WGS sequence"/>
</dbReference>
<sequence length="209" mass="23195">PEQLAQIPAGVPPLGVMPNLVNPPNAGNYIIIANSVLMAMMITFVALRFHVVFRIKRKMGADDWTVVAALIGSCYYFVVVCLGKVQHFGKSNDDATDAGSSCQSSQVRYPHLHVERTTTHHLALDKNDVLPHVLQLFRPLTWLRRCVYVGLAVVWAWYVSMCIAQTVITAPPSGHGWAESFATPRYHRTFQLCVPTASFSLVSDVYILV</sequence>
<feature type="non-terminal residue" evidence="8">
    <location>
        <position position="209"/>
    </location>
</feature>
<evidence type="ECO:0000259" key="7">
    <source>
        <dbReference type="Pfam" id="PF20684"/>
    </source>
</evidence>
<dbReference type="AlphaFoldDB" id="A0A6A6D7Y2"/>
<name>A0A6A6D7Y2_9PEZI</name>
<evidence type="ECO:0000256" key="1">
    <source>
        <dbReference type="ARBA" id="ARBA00004141"/>
    </source>
</evidence>
<comment type="subcellular location">
    <subcellularLocation>
        <location evidence="1">Membrane</location>
        <topology evidence="1">Multi-pass membrane protein</topology>
    </subcellularLocation>
</comment>
<keyword evidence="2 6" id="KW-0812">Transmembrane</keyword>
<feature type="transmembrane region" description="Helical" evidence="6">
    <location>
        <begin position="26"/>
        <end position="49"/>
    </location>
</feature>
<accession>A0A6A6D7Y2</accession>
<dbReference type="InterPro" id="IPR049326">
    <property type="entry name" value="Rhodopsin_dom_fungi"/>
</dbReference>
<dbReference type="Pfam" id="PF20684">
    <property type="entry name" value="Fung_rhodopsin"/>
    <property type="match status" value="1"/>
</dbReference>
<dbReference type="EMBL" id="ML994743">
    <property type="protein sequence ID" value="KAF2175155.1"/>
    <property type="molecule type" value="Genomic_DNA"/>
</dbReference>
<keyword evidence="4 6" id="KW-0472">Membrane</keyword>
<evidence type="ECO:0000256" key="6">
    <source>
        <dbReference type="SAM" id="Phobius"/>
    </source>
</evidence>
<comment type="similarity">
    <text evidence="5">Belongs to the SAT4 family.</text>
</comment>
<evidence type="ECO:0000256" key="4">
    <source>
        <dbReference type="ARBA" id="ARBA00023136"/>
    </source>
</evidence>
<dbReference type="InterPro" id="IPR052337">
    <property type="entry name" value="SAT4-like"/>
</dbReference>
<feature type="transmembrane region" description="Helical" evidence="6">
    <location>
        <begin position="146"/>
        <end position="168"/>
    </location>
</feature>
<gene>
    <name evidence="8" type="ORF">K469DRAFT_437555</name>
</gene>
<organism evidence="8 9">
    <name type="scientific">Zopfia rhizophila CBS 207.26</name>
    <dbReference type="NCBI Taxonomy" id="1314779"/>
    <lineage>
        <taxon>Eukaryota</taxon>
        <taxon>Fungi</taxon>
        <taxon>Dikarya</taxon>
        <taxon>Ascomycota</taxon>
        <taxon>Pezizomycotina</taxon>
        <taxon>Dothideomycetes</taxon>
        <taxon>Dothideomycetes incertae sedis</taxon>
        <taxon>Zopfiaceae</taxon>
        <taxon>Zopfia</taxon>
    </lineage>
</organism>
<dbReference type="OrthoDB" id="444631at2759"/>